<dbReference type="Pfam" id="PF04832">
    <property type="entry name" value="SOUL"/>
    <property type="match status" value="2"/>
</dbReference>
<protein>
    <submittedName>
        <fullName evidence="2">Uncharacterized protein</fullName>
    </submittedName>
</protein>
<dbReference type="AlphaFoldDB" id="A0AAD2G8R7"/>
<dbReference type="PANTHER" id="PTHR11220">
    <property type="entry name" value="HEME-BINDING PROTEIN-RELATED"/>
    <property type="match status" value="1"/>
</dbReference>
<name>A0AAD2G8R7_9STRA</name>
<evidence type="ECO:0000256" key="1">
    <source>
        <dbReference type="ARBA" id="ARBA00009817"/>
    </source>
</evidence>
<gene>
    <name evidence="2" type="ORF">CYCCA115_LOCUS21711</name>
</gene>
<evidence type="ECO:0000313" key="2">
    <source>
        <dbReference type="EMBL" id="CAJ1966128.1"/>
    </source>
</evidence>
<proteinExistence type="inferred from homology"/>
<dbReference type="Proteomes" id="UP001295423">
    <property type="component" value="Unassembled WGS sequence"/>
</dbReference>
<dbReference type="EMBL" id="CAKOGP040002258">
    <property type="protein sequence ID" value="CAJ1966128.1"/>
    <property type="molecule type" value="Genomic_DNA"/>
</dbReference>
<dbReference type="InterPro" id="IPR006917">
    <property type="entry name" value="SOUL_heme-bd"/>
</dbReference>
<dbReference type="PANTHER" id="PTHR11220:SF58">
    <property type="entry name" value="SOUL HEME-BINDING FAMILY PROTEIN"/>
    <property type="match status" value="1"/>
</dbReference>
<keyword evidence="3" id="KW-1185">Reference proteome</keyword>
<accession>A0AAD2G8R7</accession>
<comment type="caution">
    <text evidence="2">The sequence shown here is derived from an EMBL/GenBank/DDBJ whole genome shotgun (WGS) entry which is preliminary data.</text>
</comment>
<comment type="similarity">
    <text evidence="1">Belongs to the HEBP family.</text>
</comment>
<dbReference type="Gene3D" id="3.20.80.10">
    <property type="entry name" value="Regulatory factor, effector binding domain"/>
    <property type="match status" value="2"/>
</dbReference>
<dbReference type="SUPFAM" id="SSF55136">
    <property type="entry name" value="Probable bacterial effector-binding domain"/>
    <property type="match status" value="2"/>
</dbReference>
<evidence type="ECO:0000313" key="3">
    <source>
        <dbReference type="Proteomes" id="UP001295423"/>
    </source>
</evidence>
<reference evidence="2" key="1">
    <citation type="submission" date="2023-08" db="EMBL/GenBank/DDBJ databases">
        <authorList>
            <person name="Audoor S."/>
            <person name="Bilcke G."/>
        </authorList>
    </citation>
    <scope>NUCLEOTIDE SEQUENCE</scope>
</reference>
<organism evidence="2 3">
    <name type="scientific">Cylindrotheca closterium</name>
    <dbReference type="NCBI Taxonomy" id="2856"/>
    <lineage>
        <taxon>Eukaryota</taxon>
        <taxon>Sar</taxon>
        <taxon>Stramenopiles</taxon>
        <taxon>Ochrophyta</taxon>
        <taxon>Bacillariophyta</taxon>
        <taxon>Bacillariophyceae</taxon>
        <taxon>Bacillariophycidae</taxon>
        <taxon>Bacillariales</taxon>
        <taxon>Bacillariaceae</taxon>
        <taxon>Cylindrotheca</taxon>
    </lineage>
</organism>
<sequence length="234" mass="25978">MGMVFGKTGVAEPVYETLFLRSKHSKKPCSTEYEIRKYATRYAIETDNSKENNAFRLLAGYIGVGGPPQNEGSKSIAMTAPVATTTTTTSNANSSSSGTQISMTAPVVSTNYSKDNINSSERTMQFYLPSEFDSMDKIPKPSDSRVRIKEVPPETGAVHTFSGSMSEEVANSKVTSLVEQLQEDGLDIAREDAMKNYLLWQFNPPFTIPSLRRNEIWIPLTVEQVKAHLERFSE</sequence>
<dbReference type="InterPro" id="IPR011256">
    <property type="entry name" value="Reg_factor_effector_dom_sf"/>
</dbReference>